<feature type="non-terminal residue" evidence="2">
    <location>
        <position position="1"/>
    </location>
</feature>
<organism evidence="2 3">
    <name type="scientific">Thalassiosira oceanica</name>
    <name type="common">Marine diatom</name>
    <dbReference type="NCBI Taxonomy" id="159749"/>
    <lineage>
        <taxon>Eukaryota</taxon>
        <taxon>Sar</taxon>
        <taxon>Stramenopiles</taxon>
        <taxon>Ochrophyta</taxon>
        <taxon>Bacillariophyta</taxon>
        <taxon>Coscinodiscophyceae</taxon>
        <taxon>Thalassiosirophycidae</taxon>
        <taxon>Thalassiosirales</taxon>
        <taxon>Thalassiosiraceae</taxon>
        <taxon>Thalassiosira</taxon>
    </lineage>
</organism>
<evidence type="ECO:0000313" key="3">
    <source>
        <dbReference type="Proteomes" id="UP000266841"/>
    </source>
</evidence>
<sequence length="128" mass="13435">ASRSIHVHPRPVPALDYAYESHDDEYDNDDGGTAGETGRTTTAATSRVPREAPPGPVPSARGRRRREGAGSAAVGGSAPAAEAGGGPFKCPKCGSPGEFFSRTTTPSLLVETFFLRRTEESHAKLPDN</sequence>
<proteinExistence type="predicted"/>
<evidence type="ECO:0000313" key="2">
    <source>
        <dbReference type="EMBL" id="EJK61619.1"/>
    </source>
</evidence>
<accession>K0S9N8</accession>
<feature type="compositionally biased region" description="Low complexity" evidence="1">
    <location>
        <begin position="69"/>
        <end position="82"/>
    </location>
</feature>
<protein>
    <submittedName>
        <fullName evidence="2">Uncharacterized protein</fullName>
    </submittedName>
</protein>
<keyword evidence="3" id="KW-1185">Reference proteome</keyword>
<dbReference type="Proteomes" id="UP000266841">
    <property type="component" value="Unassembled WGS sequence"/>
</dbReference>
<feature type="compositionally biased region" description="Low complexity" evidence="1">
    <location>
        <begin position="36"/>
        <end position="45"/>
    </location>
</feature>
<reference evidence="2 3" key="1">
    <citation type="journal article" date="2012" name="Genome Biol.">
        <title>Genome and low-iron response of an oceanic diatom adapted to chronic iron limitation.</title>
        <authorList>
            <person name="Lommer M."/>
            <person name="Specht M."/>
            <person name="Roy A.S."/>
            <person name="Kraemer L."/>
            <person name="Andreson R."/>
            <person name="Gutowska M.A."/>
            <person name="Wolf J."/>
            <person name="Bergner S.V."/>
            <person name="Schilhabel M.B."/>
            <person name="Klostermeier U.C."/>
            <person name="Beiko R.G."/>
            <person name="Rosenstiel P."/>
            <person name="Hippler M."/>
            <person name="Laroche J."/>
        </authorList>
    </citation>
    <scope>NUCLEOTIDE SEQUENCE [LARGE SCALE GENOMIC DNA]</scope>
    <source>
        <strain evidence="2 3">CCMP1005</strain>
    </source>
</reference>
<name>K0S9N8_THAOC</name>
<comment type="caution">
    <text evidence="2">The sequence shown here is derived from an EMBL/GenBank/DDBJ whole genome shotgun (WGS) entry which is preliminary data.</text>
</comment>
<gene>
    <name evidence="2" type="ORF">THAOC_17861</name>
</gene>
<evidence type="ECO:0000256" key="1">
    <source>
        <dbReference type="SAM" id="MobiDB-lite"/>
    </source>
</evidence>
<feature type="region of interest" description="Disordered" evidence="1">
    <location>
        <begin position="1"/>
        <end position="106"/>
    </location>
</feature>
<dbReference type="AlphaFoldDB" id="K0S9N8"/>
<dbReference type="EMBL" id="AGNL01019737">
    <property type="protein sequence ID" value="EJK61619.1"/>
    <property type="molecule type" value="Genomic_DNA"/>
</dbReference>